<dbReference type="EMBL" id="CABDUW010002038">
    <property type="protein sequence ID" value="VTJ85145.1"/>
    <property type="molecule type" value="Genomic_DNA"/>
</dbReference>
<protein>
    <recommendedName>
        <fullName evidence="3">MAM domain-containing protein</fullName>
    </recommendedName>
</protein>
<comment type="caution">
    <text evidence="4">The sequence shown here is derived from an EMBL/GenBank/DDBJ whole genome shotgun (WGS) entry which is preliminary data.</text>
</comment>
<dbReference type="Gene3D" id="2.60.120.200">
    <property type="match status" value="1"/>
</dbReference>
<evidence type="ECO:0000256" key="1">
    <source>
        <dbReference type="ARBA" id="ARBA00022737"/>
    </source>
</evidence>
<keyword evidence="2" id="KW-1015">Disulfide bond</keyword>
<reference evidence="4" key="1">
    <citation type="submission" date="2019-04" db="EMBL/GenBank/DDBJ databases">
        <authorList>
            <person name="Alioto T."/>
            <person name="Alioto T."/>
        </authorList>
    </citation>
    <scope>NUCLEOTIDE SEQUENCE [LARGE SCALE GENOMIC DNA]</scope>
</reference>
<evidence type="ECO:0000313" key="4">
    <source>
        <dbReference type="EMBL" id="VTJ85145.1"/>
    </source>
</evidence>
<name>A0A5E4CTK5_MARMO</name>
<dbReference type="PROSITE" id="PS50060">
    <property type="entry name" value="MAM_2"/>
    <property type="match status" value="1"/>
</dbReference>
<sequence>PELQCSFENGICNWEQETEDDFDWTRNQGPTSTLNTGPMKDNTLGTVKGHYLYIESSEPQDFQNKAVLLSPTFNATDMEGCTFRLYYHMFGKHIYRLAIYQRIWSNSRGQLLWQIFGNQGDRWIRKLLHISSRWPFQ</sequence>
<proteinExistence type="predicted"/>
<evidence type="ECO:0000259" key="3">
    <source>
        <dbReference type="PROSITE" id="PS50060"/>
    </source>
</evidence>
<keyword evidence="1" id="KW-0677">Repeat</keyword>
<dbReference type="PANTHER" id="PTHR23282">
    <property type="entry name" value="APICAL ENDOSOMAL GLYCOPROTEIN PRECURSOR"/>
    <property type="match status" value="1"/>
</dbReference>
<dbReference type="FunFam" id="2.60.120.200:FF:000182">
    <property type="entry name" value="MAM and LDL-receptor class A domain-containing protein 1"/>
    <property type="match status" value="1"/>
</dbReference>
<gene>
    <name evidence="4" type="ORF">MONAX_5E006132</name>
</gene>
<dbReference type="SMART" id="SM00137">
    <property type="entry name" value="MAM"/>
    <property type="match status" value="1"/>
</dbReference>
<dbReference type="InterPro" id="IPR000998">
    <property type="entry name" value="MAM_dom"/>
</dbReference>
<dbReference type="InterPro" id="IPR013320">
    <property type="entry name" value="ConA-like_dom_sf"/>
</dbReference>
<dbReference type="PANTHER" id="PTHR23282:SF140">
    <property type="entry name" value="MAM AND LDL-RECEPTOR CLASS A DOMAIN-CONTAINING PROTEIN 1"/>
    <property type="match status" value="1"/>
</dbReference>
<organism evidence="4 5">
    <name type="scientific">Marmota monax</name>
    <name type="common">Woodchuck</name>
    <dbReference type="NCBI Taxonomy" id="9995"/>
    <lineage>
        <taxon>Eukaryota</taxon>
        <taxon>Metazoa</taxon>
        <taxon>Chordata</taxon>
        <taxon>Craniata</taxon>
        <taxon>Vertebrata</taxon>
        <taxon>Euteleostomi</taxon>
        <taxon>Mammalia</taxon>
        <taxon>Eutheria</taxon>
        <taxon>Euarchontoglires</taxon>
        <taxon>Glires</taxon>
        <taxon>Rodentia</taxon>
        <taxon>Sciuromorpha</taxon>
        <taxon>Sciuridae</taxon>
        <taxon>Xerinae</taxon>
        <taxon>Marmotini</taxon>
        <taxon>Marmota</taxon>
    </lineage>
</organism>
<feature type="non-terminal residue" evidence="4">
    <location>
        <position position="1"/>
    </location>
</feature>
<feature type="domain" description="MAM" evidence="3">
    <location>
        <begin position="3"/>
        <end position="137"/>
    </location>
</feature>
<dbReference type="AlphaFoldDB" id="A0A5E4CTK5"/>
<dbReference type="GO" id="GO:0016020">
    <property type="term" value="C:membrane"/>
    <property type="evidence" value="ECO:0007669"/>
    <property type="project" value="InterPro"/>
</dbReference>
<keyword evidence="5" id="KW-1185">Reference proteome</keyword>
<dbReference type="InterPro" id="IPR051560">
    <property type="entry name" value="MAM_domain-containing"/>
</dbReference>
<feature type="non-terminal residue" evidence="4">
    <location>
        <position position="137"/>
    </location>
</feature>
<evidence type="ECO:0000256" key="2">
    <source>
        <dbReference type="ARBA" id="ARBA00023157"/>
    </source>
</evidence>
<evidence type="ECO:0000313" key="5">
    <source>
        <dbReference type="Proteomes" id="UP000335636"/>
    </source>
</evidence>
<dbReference type="Pfam" id="PF00629">
    <property type="entry name" value="MAM"/>
    <property type="match status" value="1"/>
</dbReference>
<dbReference type="CDD" id="cd06263">
    <property type="entry name" value="MAM"/>
    <property type="match status" value="1"/>
</dbReference>
<dbReference type="SUPFAM" id="SSF49899">
    <property type="entry name" value="Concanavalin A-like lectins/glucanases"/>
    <property type="match status" value="1"/>
</dbReference>
<dbReference type="Proteomes" id="UP000335636">
    <property type="component" value="Unassembled WGS sequence"/>
</dbReference>
<accession>A0A5E4CTK5</accession>